<dbReference type="InterPro" id="IPR001296">
    <property type="entry name" value="Glyco_trans_1"/>
</dbReference>
<dbReference type="Gene3D" id="3.40.50.2000">
    <property type="entry name" value="Glycogen Phosphorylase B"/>
    <property type="match status" value="2"/>
</dbReference>
<comment type="caution">
    <text evidence="2">The sequence shown here is derived from an EMBL/GenBank/DDBJ whole genome shotgun (WGS) entry which is preliminary data.</text>
</comment>
<gene>
    <name evidence="2" type="ORF">CP500_017560</name>
</gene>
<accession>A0A2G4EX90</accession>
<dbReference type="SUPFAM" id="SSF53756">
    <property type="entry name" value="UDP-Glycosyltransferase/glycogen phosphorylase"/>
    <property type="match status" value="1"/>
</dbReference>
<evidence type="ECO:0000313" key="2">
    <source>
        <dbReference type="EMBL" id="PHX54162.1"/>
    </source>
</evidence>
<evidence type="ECO:0000259" key="1">
    <source>
        <dbReference type="Pfam" id="PF00534"/>
    </source>
</evidence>
<dbReference type="OrthoDB" id="9783380at2"/>
<dbReference type="InterPro" id="IPR050194">
    <property type="entry name" value="Glycosyltransferase_grp1"/>
</dbReference>
<dbReference type="AlphaFoldDB" id="A0A2G4EX90"/>
<evidence type="ECO:0000313" key="3">
    <source>
        <dbReference type="Proteomes" id="UP000226442"/>
    </source>
</evidence>
<sequence>MSLMQVNSNNSEQLDKTQDLEFLEPITKRYLMVMNIRSTCDKKGDRYLDPLWAKDLTEHFRYLKNFTLASPCQQERSPENTIDVEKEPSFADVEFIDLPSPNSYKEAILTLPATVAKLWGAIGQADIVHSCVTGWPIPMGWLVTPIVLIQGKFYVLVVESAPWRLEPGTTIKIKDRIIAYVSEIVNRWCVNNANLTIFTQSEYQQSLLTKRKERGHVIHASWIDEENIISEADAAEIWQKKLSPSTQKLKLLFAGRVETSKGVLVLLEAMKILDNKNIAINLDILGDGTLLSECKTLSSQLQKSVNIRFLGTVAYGKELFRMLQKYHAIVVPSISDEQPRIVYDAYSQAVPVLASNTDGLRDCIQNYKTGVIVNSNDPVALADLIEWSGQNLPQLQSMGKASLQEAHSLTHQEMHRKRWQLLLKMLEQSNK</sequence>
<name>A0A2G4EX90_9CYAN</name>
<feature type="domain" description="Glycosyl transferase family 1" evidence="1">
    <location>
        <begin position="236"/>
        <end position="400"/>
    </location>
</feature>
<dbReference type="EMBL" id="NXIB02000119">
    <property type="protein sequence ID" value="PHX54162.1"/>
    <property type="molecule type" value="Genomic_DNA"/>
</dbReference>
<dbReference type="Proteomes" id="UP000226442">
    <property type="component" value="Unassembled WGS sequence"/>
</dbReference>
<keyword evidence="3" id="KW-1185">Reference proteome</keyword>
<proteinExistence type="predicted"/>
<dbReference type="GO" id="GO:0016757">
    <property type="term" value="F:glycosyltransferase activity"/>
    <property type="evidence" value="ECO:0007669"/>
    <property type="project" value="InterPro"/>
</dbReference>
<dbReference type="PANTHER" id="PTHR45947">
    <property type="entry name" value="SULFOQUINOVOSYL TRANSFERASE SQD2"/>
    <property type="match status" value="1"/>
</dbReference>
<dbReference type="PANTHER" id="PTHR45947:SF3">
    <property type="entry name" value="SULFOQUINOVOSYL TRANSFERASE SQD2"/>
    <property type="match status" value="1"/>
</dbReference>
<organism evidence="2 3">
    <name type="scientific">Tychonema bourrellyi FEM_GT703</name>
    <dbReference type="NCBI Taxonomy" id="2040638"/>
    <lineage>
        <taxon>Bacteria</taxon>
        <taxon>Bacillati</taxon>
        <taxon>Cyanobacteriota</taxon>
        <taxon>Cyanophyceae</taxon>
        <taxon>Oscillatoriophycideae</taxon>
        <taxon>Oscillatoriales</taxon>
        <taxon>Microcoleaceae</taxon>
        <taxon>Tychonema</taxon>
    </lineage>
</organism>
<dbReference type="Pfam" id="PF00534">
    <property type="entry name" value="Glycos_transf_1"/>
    <property type="match status" value="1"/>
</dbReference>
<reference evidence="2" key="1">
    <citation type="submission" date="2017-10" db="EMBL/GenBank/DDBJ databases">
        <title>Draft genome sequence of the planktic cyanobacteria Tychonema bourrellyi isolated from alpine lentic freshwater.</title>
        <authorList>
            <person name="Tett A."/>
            <person name="Armanini F."/>
            <person name="Asnicar F."/>
            <person name="Boscaini A."/>
            <person name="Pasolli E."/>
            <person name="Zolfo M."/>
            <person name="Donati C."/>
            <person name="Salmaso N."/>
            <person name="Segata N."/>
        </authorList>
    </citation>
    <scope>NUCLEOTIDE SEQUENCE</scope>
    <source>
        <strain evidence="2">FEM_GT703</strain>
    </source>
</reference>
<protein>
    <recommendedName>
        <fullName evidence="1">Glycosyl transferase family 1 domain-containing protein</fullName>
    </recommendedName>
</protein>